<organism evidence="2 3">
    <name type="scientific">Suillus subaureus</name>
    <dbReference type="NCBI Taxonomy" id="48587"/>
    <lineage>
        <taxon>Eukaryota</taxon>
        <taxon>Fungi</taxon>
        <taxon>Dikarya</taxon>
        <taxon>Basidiomycota</taxon>
        <taxon>Agaricomycotina</taxon>
        <taxon>Agaricomycetes</taxon>
        <taxon>Agaricomycetidae</taxon>
        <taxon>Boletales</taxon>
        <taxon>Suillineae</taxon>
        <taxon>Suillaceae</taxon>
        <taxon>Suillus</taxon>
    </lineage>
</organism>
<comment type="caution">
    <text evidence="2">The sequence shown here is derived from an EMBL/GenBank/DDBJ whole genome shotgun (WGS) entry which is preliminary data.</text>
</comment>
<feature type="region of interest" description="Disordered" evidence="1">
    <location>
        <begin position="1"/>
        <end position="130"/>
    </location>
</feature>
<reference evidence="2" key="1">
    <citation type="journal article" date="2020" name="New Phytol.">
        <title>Comparative genomics reveals dynamic genome evolution in host specialist ectomycorrhizal fungi.</title>
        <authorList>
            <person name="Lofgren L.A."/>
            <person name="Nguyen N.H."/>
            <person name="Vilgalys R."/>
            <person name="Ruytinx J."/>
            <person name="Liao H.L."/>
            <person name="Branco S."/>
            <person name="Kuo A."/>
            <person name="LaButti K."/>
            <person name="Lipzen A."/>
            <person name="Andreopoulos W."/>
            <person name="Pangilinan J."/>
            <person name="Riley R."/>
            <person name="Hundley H."/>
            <person name="Na H."/>
            <person name="Barry K."/>
            <person name="Grigoriev I.V."/>
            <person name="Stajich J.E."/>
            <person name="Kennedy P.G."/>
        </authorList>
    </citation>
    <scope>NUCLEOTIDE SEQUENCE</scope>
    <source>
        <strain evidence="2">MN1</strain>
    </source>
</reference>
<name>A0A9P7EH35_9AGAM</name>
<dbReference type="OrthoDB" id="2554033at2759"/>
<evidence type="ECO:0000313" key="3">
    <source>
        <dbReference type="Proteomes" id="UP000807769"/>
    </source>
</evidence>
<feature type="compositionally biased region" description="Low complexity" evidence="1">
    <location>
        <begin position="155"/>
        <end position="174"/>
    </location>
</feature>
<dbReference type="GeneID" id="64638517"/>
<feature type="compositionally biased region" description="Basic and acidic residues" evidence="1">
    <location>
        <begin position="209"/>
        <end position="219"/>
    </location>
</feature>
<proteinExistence type="predicted"/>
<feature type="region of interest" description="Disordered" evidence="1">
    <location>
        <begin position="146"/>
        <end position="219"/>
    </location>
</feature>
<protein>
    <submittedName>
        <fullName evidence="2">Uncharacterized protein</fullName>
    </submittedName>
</protein>
<dbReference type="AlphaFoldDB" id="A0A9P7EH35"/>
<accession>A0A9P7EH35</accession>
<keyword evidence="3" id="KW-1185">Reference proteome</keyword>
<gene>
    <name evidence="2" type="ORF">BJ212DRAFT_978002</name>
</gene>
<sequence length="219" mass="23367">MNMNQDNNEKDDSVKHSQPIPMATHHWRHRSMSVSSESSTLPGSPPQVQTPLSLNSPRVPVASPSSSPILSFLSQSPTSKSPSSVPYRGFGGQPSFDEDALDELPATVHSRRAGTSGRFAPIPPAPEAQHDRGAGLLRRLSLGSALAKPPNMDNTCSRSPTSPTAPPNSAVTPTMTTSPAFSTRKARRSATVSIDNGRPRRAPSPMGERILKGHFDGFN</sequence>
<evidence type="ECO:0000313" key="2">
    <source>
        <dbReference type="EMBL" id="KAG1821074.1"/>
    </source>
</evidence>
<feature type="compositionally biased region" description="Low complexity" evidence="1">
    <location>
        <begin position="56"/>
        <end position="86"/>
    </location>
</feature>
<evidence type="ECO:0000256" key="1">
    <source>
        <dbReference type="SAM" id="MobiDB-lite"/>
    </source>
</evidence>
<dbReference type="EMBL" id="JABBWG010000007">
    <property type="protein sequence ID" value="KAG1821074.1"/>
    <property type="molecule type" value="Genomic_DNA"/>
</dbReference>
<dbReference type="Proteomes" id="UP000807769">
    <property type="component" value="Unassembled WGS sequence"/>
</dbReference>
<dbReference type="RefSeq" id="XP_041196141.1">
    <property type="nucleotide sequence ID" value="XM_041344501.1"/>
</dbReference>
<feature type="compositionally biased region" description="Polar residues" evidence="1">
    <location>
        <begin position="40"/>
        <end position="55"/>
    </location>
</feature>